<name>A0A7X0JSF3_9GAMM</name>
<gene>
    <name evidence="4" type="ORF">HNR48_001687</name>
</gene>
<dbReference type="GO" id="GO:0005737">
    <property type="term" value="C:cytoplasm"/>
    <property type="evidence" value="ECO:0007669"/>
    <property type="project" value="TreeGrafter"/>
</dbReference>
<evidence type="ECO:0000313" key="5">
    <source>
        <dbReference type="Proteomes" id="UP000528457"/>
    </source>
</evidence>
<dbReference type="Proteomes" id="UP000528457">
    <property type="component" value="Unassembled WGS sequence"/>
</dbReference>
<dbReference type="GO" id="GO:0051539">
    <property type="term" value="F:4 iron, 4 sulfur cluster binding"/>
    <property type="evidence" value="ECO:0007669"/>
    <property type="project" value="TreeGrafter"/>
</dbReference>
<dbReference type="InterPro" id="IPR058240">
    <property type="entry name" value="rSAM_sf"/>
</dbReference>
<protein>
    <recommendedName>
        <fullName evidence="1">Oxygen-independent coproporphyrinogen III oxidase</fullName>
    </recommendedName>
    <alternativeName>
        <fullName evidence="3">Coproporphyrinogen III dehydrogenase</fullName>
    </alternativeName>
</protein>
<dbReference type="RefSeq" id="WP_166848561.1">
    <property type="nucleotide sequence ID" value="NZ_JAAONY010000001.1"/>
</dbReference>
<evidence type="ECO:0000256" key="2">
    <source>
        <dbReference type="ARBA" id="ARBA00023002"/>
    </source>
</evidence>
<keyword evidence="5" id="KW-1185">Reference proteome</keyword>
<evidence type="ECO:0000313" key="4">
    <source>
        <dbReference type="EMBL" id="MBB6521409.1"/>
    </source>
</evidence>
<proteinExistence type="predicted"/>
<dbReference type="AlphaFoldDB" id="A0A7X0JSF3"/>
<sequence length="431" mass="48544">MNNPNALASQSFDLAAQQHPHLLRSASYNYPHRCAFKAVDDGDTQTVNQRLSISPLAIWLNLPARRFDTALGRDFLDSLIAEITLRKEAFGRRPVTQLLLRHPFLHYQGADITELMHLLASNFRLNHRDNSPIEYCAELLLEEAEGANLALLKGLGFNEFLLSLPASPSRGDYEKLHAIWQHAREFAADSLGVRLPYGYPEQDLHSMRALLDQILSLKPDRILLTPASELDRWNLQDHIHEHGSNSASQFALIYNALRHAGYRVLGNDCFVIGRDSLAIAQNQNRLRRTAIAYNSVNAADLLGLGPAASSQLGSRYESNLEAIQPYIENLQLHKLAIDKVLQLGTKAKACRVVADQLLCYHRLDIHYIENRYELALASLAENISWEFNAEANMELMRIHNGLLQLSDDGIMRLLFISDTFLAGLLKTPKKD</sequence>
<accession>A0A7X0JSF3</accession>
<comment type="caution">
    <text evidence="4">The sequence shown here is derived from an EMBL/GenBank/DDBJ whole genome shotgun (WGS) entry which is preliminary data.</text>
</comment>
<organism evidence="4 5">
    <name type="scientific">Pseudoteredinibacter isoporae</name>
    <dbReference type="NCBI Taxonomy" id="570281"/>
    <lineage>
        <taxon>Bacteria</taxon>
        <taxon>Pseudomonadati</taxon>
        <taxon>Pseudomonadota</taxon>
        <taxon>Gammaproteobacteria</taxon>
        <taxon>Cellvibrionales</taxon>
        <taxon>Cellvibrionaceae</taxon>
        <taxon>Pseudoteredinibacter</taxon>
    </lineage>
</organism>
<dbReference type="InParanoid" id="A0A7X0JSF3"/>
<reference evidence="4 5" key="1">
    <citation type="submission" date="2020-08" db="EMBL/GenBank/DDBJ databases">
        <title>Genomic Encyclopedia of Type Strains, Phase IV (KMG-IV): sequencing the most valuable type-strain genomes for metagenomic binning, comparative biology and taxonomic classification.</title>
        <authorList>
            <person name="Goeker M."/>
        </authorList>
    </citation>
    <scope>NUCLEOTIDE SEQUENCE [LARGE SCALE GENOMIC DNA]</scope>
    <source>
        <strain evidence="4 5">DSM 22368</strain>
    </source>
</reference>
<dbReference type="EMBL" id="JACHHT010000001">
    <property type="protein sequence ID" value="MBB6521409.1"/>
    <property type="molecule type" value="Genomic_DNA"/>
</dbReference>
<dbReference type="GO" id="GO:0051989">
    <property type="term" value="F:coproporphyrinogen dehydrogenase activity"/>
    <property type="evidence" value="ECO:0007669"/>
    <property type="project" value="TreeGrafter"/>
</dbReference>
<dbReference type="PANTHER" id="PTHR13932">
    <property type="entry name" value="COPROPORPHYRINIGEN III OXIDASE"/>
    <property type="match status" value="1"/>
</dbReference>
<keyword evidence="2" id="KW-0560">Oxidoreductase</keyword>
<dbReference type="InterPro" id="IPR034505">
    <property type="entry name" value="Coproporphyrinogen-III_oxidase"/>
</dbReference>
<evidence type="ECO:0000256" key="3">
    <source>
        <dbReference type="ARBA" id="ARBA00030263"/>
    </source>
</evidence>
<dbReference type="PANTHER" id="PTHR13932:SF6">
    <property type="entry name" value="OXYGEN-INDEPENDENT COPROPORPHYRINOGEN III OXIDASE"/>
    <property type="match status" value="1"/>
</dbReference>
<evidence type="ECO:0000256" key="1">
    <source>
        <dbReference type="ARBA" id="ARBA00020156"/>
    </source>
</evidence>
<dbReference type="SUPFAM" id="SSF102114">
    <property type="entry name" value="Radical SAM enzymes"/>
    <property type="match status" value="1"/>
</dbReference>
<dbReference type="GO" id="GO:0006782">
    <property type="term" value="P:protoporphyrinogen IX biosynthetic process"/>
    <property type="evidence" value="ECO:0007669"/>
    <property type="project" value="TreeGrafter"/>
</dbReference>